<evidence type="ECO:0000313" key="3">
    <source>
        <dbReference type="Proteomes" id="UP000272703"/>
    </source>
</evidence>
<accession>A0A3M6A5Q1</accession>
<evidence type="ECO:0000256" key="1">
    <source>
        <dbReference type="SAM" id="MobiDB-lite"/>
    </source>
</evidence>
<evidence type="ECO:0000313" key="2">
    <source>
        <dbReference type="EMBL" id="RMV14633.1"/>
    </source>
</evidence>
<dbReference type="Proteomes" id="UP000272703">
    <property type="component" value="Unassembled WGS sequence"/>
</dbReference>
<comment type="caution">
    <text evidence="2">The sequence shown here is derived from an EMBL/GenBank/DDBJ whole genome shotgun (WGS) entry which is preliminary data.</text>
</comment>
<sequence length="368" mass="40214">MIAAGRQVQAVQFQKLIGHEALANFDIAQRRQLRRVDDGVAEHAVKTKKMHQRALSRLPVLTEQLRTPDAVGIFTKCRHIARQPHEPGVDPARAVGLQVKPAVARTGYAPVMQVLQRIAQPVVERLAPLLAQQTITQVRLEISQLQKCTMGLFPLRRLPAQFAVQTGHQLGVRGLSAVLALAGIRLGPTVIAVASGKCLVAPHIAIGAVRLAGIAKLDRARFTQRVEHLANRLGKPWVVVRTHPVVGLDVDRRQRRFDAVGITPGQLDRINALLQSFAQHVGLVIVGIGHQHTVVTALALDPGEHVCGQKRAGDMTYVQIAVGGGWRDGNDVLTHRGTPWSRCAEPRKRSRSSCPTTPHRSGSPRRNH</sequence>
<dbReference type="EMBL" id="RBUN01000387">
    <property type="protein sequence ID" value="RMV14633.1"/>
    <property type="molecule type" value="Genomic_DNA"/>
</dbReference>
<name>A0A3M6A5Q1_PSESS</name>
<dbReference type="AlphaFoldDB" id="A0A3M6A5Q1"/>
<organism evidence="2 3">
    <name type="scientific">Pseudomonas savastanoi</name>
    <name type="common">Pseudomonas syringae pv. savastanoi</name>
    <dbReference type="NCBI Taxonomy" id="29438"/>
    <lineage>
        <taxon>Bacteria</taxon>
        <taxon>Pseudomonadati</taxon>
        <taxon>Pseudomonadota</taxon>
        <taxon>Gammaproteobacteria</taxon>
        <taxon>Pseudomonadales</taxon>
        <taxon>Pseudomonadaceae</taxon>
        <taxon>Pseudomonas</taxon>
    </lineage>
</organism>
<feature type="region of interest" description="Disordered" evidence="1">
    <location>
        <begin position="336"/>
        <end position="368"/>
    </location>
</feature>
<gene>
    <name evidence="2" type="ORF">ALP16_05394</name>
</gene>
<reference evidence="2 3" key="1">
    <citation type="submission" date="2018-08" db="EMBL/GenBank/DDBJ databases">
        <title>Recombination of ecologically and evolutionarily significant loci maintains genetic cohesion in the Pseudomonas syringae species complex.</title>
        <authorList>
            <person name="Dillon M."/>
            <person name="Thakur S."/>
            <person name="Almeida R.N.D."/>
            <person name="Weir B.S."/>
            <person name="Guttman D.S."/>
        </authorList>
    </citation>
    <scope>NUCLEOTIDE SEQUENCE [LARGE SCALE GENOMIC DNA]</scope>
    <source>
        <strain evidence="2 3">ICMP 11897</strain>
    </source>
</reference>
<protein>
    <submittedName>
        <fullName evidence="2">Uncharacterized protein</fullName>
    </submittedName>
</protein>
<proteinExistence type="predicted"/>